<feature type="compositionally biased region" description="Basic and acidic residues" evidence="1">
    <location>
        <begin position="1"/>
        <end position="11"/>
    </location>
</feature>
<feature type="compositionally biased region" description="Basic and acidic residues" evidence="1">
    <location>
        <begin position="42"/>
        <end position="55"/>
    </location>
</feature>
<sequence>MPGHEQDRDDAVWQDLVARLEETDSGNPDGPQPEQPAADGGTDPRRLRDIFENRLPEVGSPGAPSGPRDYAVEEPDDDEGYVPPEPEPLGAGEPLLVLAWIGAVGSPLGLLLTAMLWRGAPLAAVLGMVVLFVASAVYLLFRLPKERDGYDDGARV</sequence>
<dbReference type="RefSeq" id="WP_241913106.1">
    <property type="nucleotide sequence ID" value="NZ_CP093326.1"/>
</dbReference>
<gene>
    <name evidence="3" type="ORF">MNQ99_12080</name>
</gene>
<feature type="transmembrane region" description="Helical" evidence="2">
    <location>
        <begin position="95"/>
        <end position="117"/>
    </location>
</feature>
<name>A0ABY3W3L0_9MICC</name>
<keyword evidence="4" id="KW-1185">Reference proteome</keyword>
<keyword evidence="2" id="KW-1133">Transmembrane helix</keyword>
<accession>A0ABY3W3L0</accession>
<protein>
    <submittedName>
        <fullName evidence="3">Uncharacterized protein</fullName>
    </submittedName>
</protein>
<evidence type="ECO:0000313" key="4">
    <source>
        <dbReference type="Proteomes" id="UP000829069"/>
    </source>
</evidence>
<dbReference type="Proteomes" id="UP000829069">
    <property type="component" value="Chromosome"/>
</dbReference>
<reference evidence="3 4" key="1">
    <citation type="submission" date="2022-03" db="EMBL/GenBank/DDBJ databases">
        <title>Isotopic signatures of nitrous oxide derived from detoxification processes.</title>
        <authorList>
            <person name="Behrendt U."/>
            <person name="Buchen C."/>
            <person name="Well R."/>
            <person name="Ulrich A."/>
            <person name="Rohe L."/>
            <person name="Kolb S."/>
            <person name="Schloter M."/>
            <person name="Horn M.A."/>
            <person name="Augustin J."/>
        </authorList>
    </citation>
    <scope>NUCLEOTIDE SEQUENCE [LARGE SCALE GENOMIC DNA]</scope>
    <source>
        <strain evidence="3 4">S4-C24</strain>
    </source>
</reference>
<dbReference type="EMBL" id="CP093326">
    <property type="protein sequence ID" value="UNK44712.1"/>
    <property type="molecule type" value="Genomic_DNA"/>
</dbReference>
<keyword evidence="2" id="KW-0472">Membrane</keyword>
<evidence type="ECO:0000256" key="2">
    <source>
        <dbReference type="SAM" id="Phobius"/>
    </source>
</evidence>
<keyword evidence="2" id="KW-0812">Transmembrane</keyword>
<evidence type="ECO:0000256" key="1">
    <source>
        <dbReference type="SAM" id="MobiDB-lite"/>
    </source>
</evidence>
<feature type="transmembrane region" description="Helical" evidence="2">
    <location>
        <begin position="123"/>
        <end position="141"/>
    </location>
</feature>
<proteinExistence type="predicted"/>
<evidence type="ECO:0000313" key="3">
    <source>
        <dbReference type="EMBL" id="UNK44712.1"/>
    </source>
</evidence>
<feature type="region of interest" description="Disordered" evidence="1">
    <location>
        <begin position="1"/>
        <end position="88"/>
    </location>
</feature>
<organism evidence="3 4">
    <name type="scientific">Arthrobacter sulfonylureivorans</name>
    <dbReference type="NCBI Taxonomy" id="2486855"/>
    <lineage>
        <taxon>Bacteria</taxon>
        <taxon>Bacillati</taxon>
        <taxon>Actinomycetota</taxon>
        <taxon>Actinomycetes</taxon>
        <taxon>Micrococcales</taxon>
        <taxon>Micrococcaceae</taxon>
        <taxon>Arthrobacter</taxon>
    </lineage>
</organism>